<dbReference type="AlphaFoldDB" id="A0A392NDM4"/>
<feature type="region of interest" description="Disordered" evidence="1">
    <location>
        <begin position="1"/>
        <end position="21"/>
    </location>
</feature>
<protein>
    <submittedName>
        <fullName evidence="2">Uncharacterized protein</fullName>
    </submittedName>
</protein>
<evidence type="ECO:0000256" key="1">
    <source>
        <dbReference type="SAM" id="MobiDB-lite"/>
    </source>
</evidence>
<dbReference type="EMBL" id="LXQA010034229">
    <property type="protein sequence ID" value="MCH97158.1"/>
    <property type="molecule type" value="Genomic_DNA"/>
</dbReference>
<reference evidence="2 3" key="1">
    <citation type="journal article" date="2018" name="Front. Plant Sci.">
        <title>Red Clover (Trifolium pratense) and Zigzag Clover (T. medium) - A Picture of Genomic Similarities and Differences.</title>
        <authorList>
            <person name="Dluhosova J."/>
            <person name="Istvanek J."/>
            <person name="Nedelnik J."/>
            <person name="Repkova J."/>
        </authorList>
    </citation>
    <scope>NUCLEOTIDE SEQUENCE [LARGE SCALE GENOMIC DNA]</scope>
    <source>
        <strain evidence="3">cv. 10/8</strain>
        <tissue evidence="2">Leaf</tissue>
    </source>
</reference>
<feature type="non-terminal residue" evidence="2">
    <location>
        <position position="1"/>
    </location>
</feature>
<keyword evidence="3" id="KW-1185">Reference proteome</keyword>
<organism evidence="2 3">
    <name type="scientific">Trifolium medium</name>
    <dbReference type="NCBI Taxonomy" id="97028"/>
    <lineage>
        <taxon>Eukaryota</taxon>
        <taxon>Viridiplantae</taxon>
        <taxon>Streptophyta</taxon>
        <taxon>Embryophyta</taxon>
        <taxon>Tracheophyta</taxon>
        <taxon>Spermatophyta</taxon>
        <taxon>Magnoliopsida</taxon>
        <taxon>eudicotyledons</taxon>
        <taxon>Gunneridae</taxon>
        <taxon>Pentapetalae</taxon>
        <taxon>rosids</taxon>
        <taxon>fabids</taxon>
        <taxon>Fabales</taxon>
        <taxon>Fabaceae</taxon>
        <taxon>Papilionoideae</taxon>
        <taxon>50 kb inversion clade</taxon>
        <taxon>NPAAA clade</taxon>
        <taxon>Hologalegina</taxon>
        <taxon>IRL clade</taxon>
        <taxon>Trifolieae</taxon>
        <taxon>Trifolium</taxon>
    </lineage>
</organism>
<gene>
    <name evidence="2" type="ORF">A2U01_0018151</name>
</gene>
<proteinExistence type="predicted"/>
<accession>A0A392NDM4</accession>
<dbReference type="Proteomes" id="UP000265520">
    <property type="component" value="Unassembled WGS sequence"/>
</dbReference>
<name>A0A392NDM4_9FABA</name>
<evidence type="ECO:0000313" key="3">
    <source>
        <dbReference type="Proteomes" id="UP000265520"/>
    </source>
</evidence>
<comment type="caution">
    <text evidence="2">The sequence shown here is derived from an EMBL/GenBank/DDBJ whole genome shotgun (WGS) entry which is preliminary data.</text>
</comment>
<evidence type="ECO:0000313" key="2">
    <source>
        <dbReference type="EMBL" id="MCH97158.1"/>
    </source>
</evidence>
<sequence length="21" mass="2541">VVESNKRLNKWEDKTEPLLKN</sequence>